<dbReference type="PANTHER" id="PTHR31531">
    <property type="entry name" value="E3 UBIQUITIN-PROTEIN LIGASE E3D FAMILY MEMBER"/>
    <property type="match status" value="1"/>
</dbReference>
<reference evidence="2 3" key="2">
    <citation type="journal article" date="2008" name="Nature">
        <title>The Phaeodactylum genome reveals the evolutionary history of diatom genomes.</title>
        <authorList>
            <person name="Bowler C."/>
            <person name="Allen A.E."/>
            <person name="Badger J.H."/>
            <person name="Grimwood J."/>
            <person name="Jabbari K."/>
            <person name="Kuo A."/>
            <person name="Maheswari U."/>
            <person name="Martens C."/>
            <person name="Maumus F."/>
            <person name="Otillar R.P."/>
            <person name="Rayko E."/>
            <person name="Salamov A."/>
            <person name="Vandepoele K."/>
            <person name="Beszteri B."/>
            <person name="Gruber A."/>
            <person name="Heijde M."/>
            <person name="Katinka M."/>
            <person name="Mock T."/>
            <person name="Valentin K."/>
            <person name="Verret F."/>
            <person name="Berges J.A."/>
            <person name="Brownlee C."/>
            <person name="Cadoret J.P."/>
            <person name="Chiovitti A."/>
            <person name="Choi C.J."/>
            <person name="Coesel S."/>
            <person name="De Martino A."/>
            <person name="Detter J.C."/>
            <person name="Durkin C."/>
            <person name="Falciatore A."/>
            <person name="Fournet J."/>
            <person name="Haruta M."/>
            <person name="Huysman M.J."/>
            <person name="Jenkins B.D."/>
            <person name="Jiroutova K."/>
            <person name="Jorgensen R.E."/>
            <person name="Joubert Y."/>
            <person name="Kaplan A."/>
            <person name="Kroger N."/>
            <person name="Kroth P.G."/>
            <person name="La Roche J."/>
            <person name="Lindquist E."/>
            <person name="Lommer M."/>
            <person name="Martin-Jezequel V."/>
            <person name="Lopez P.J."/>
            <person name="Lucas S."/>
            <person name="Mangogna M."/>
            <person name="McGinnis K."/>
            <person name="Medlin L.K."/>
            <person name="Montsant A."/>
            <person name="Oudot-Le Secq M.P."/>
            <person name="Napoli C."/>
            <person name="Obornik M."/>
            <person name="Parker M.S."/>
            <person name="Petit J.L."/>
            <person name="Porcel B.M."/>
            <person name="Poulsen N."/>
            <person name="Robison M."/>
            <person name="Rychlewski L."/>
            <person name="Rynearson T.A."/>
            <person name="Schmutz J."/>
            <person name="Shapiro H."/>
            <person name="Siaut M."/>
            <person name="Stanley M."/>
            <person name="Sussman M.R."/>
            <person name="Taylor A.R."/>
            <person name="Vardi A."/>
            <person name="von Dassow P."/>
            <person name="Vyverman W."/>
            <person name="Willis A."/>
            <person name="Wyrwicz L.S."/>
            <person name="Rokhsar D.S."/>
            <person name="Weissenbach J."/>
            <person name="Armbrust E.V."/>
            <person name="Green B.R."/>
            <person name="Van de Peer Y."/>
            <person name="Grigoriev I.V."/>
        </authorList>
    </citation>
    <scope>NUCLEOTIDE SEQUENCE [LARGE SCALE GENOMIC DNA]</scope>
    <source>
        <strain evidence="2 3">CCMP1335</strain>
    </source>
</reference>
<evidence type="ECO:0000313" key="3">
    <source>
        <dbReference type="Proteomes" id="UP000001449"/>
    </source>
</evidence>
<accession>B8C8H5</accession>
<dbReference type="eggNOG" id="ENOG502SEI5">
    <property type="taxonomic scope" value="Eukaryota"/>
</dbReference>
<dbReference type="GO" id="GO:0061630">
    <property type="term" value="F:ubiquitin protein ligase activity"/>
    <property type="evidence" value="ECO:0000318"/>
    <property type="project" value="GO_Central"/>
</dbReference>
<feature type="region of interest" description="Disordered" evidence="1">
    <location>
        <begin position="29"/>
        <end position="60"/>
    </location>
</feature>
<feature type="compositionally biased region" description="Low complexity" evidence="1">
    <location>
        <begin position="29"/>
        <end position="39"/>
    </location>
</feature>
<dbReference type="RefSeq" id="XP_002292511.1">
    <property type="nucleotide sequence ID" value="XM_002292475.1"/>
</dbReference>
<dbReference type="KEGG" id="tps:THAPSDRAFT_8129"/>
<dbReference type="PANTHER" id="PTHR31531:SF2">
    <property type="entry name" value="E3 UBIQUITIN-PROTEIN LIGASE E3D"/>
    <property type="match status" value="1"/>
</dbReference>
<dbReference type="Proteomes" id="UP000001449">
    <property type="component" value="Chromosome 9"/>
</dbReference>
<keyword evidence="3" id="KW-1185">Reference proteome</keyword>
<name>B8C8H5_THAPS</name>
<feature type="region of interest" description="Disordered" evidence="1">
    <location>
        <begin position="405"/>
        <end position="429"/>
    </location>
</feature>
<organism evidence="2 3">
    <name type="scientific">Thalassiosira pseudonana</name>
    <name type="common">Marine diatom</name>
    <name type="synonym">Cyclotella nana</name>
    <dbReference type="NCBI Taxonomy" id="35128"/>
    <lineage>
        <taxon>Eukaryota</taxon>
        <taxon>Sar</taxon>
        <taxon>Stramenopiles</taxon>
        <taxon>Ochrophyta</taxon>
        <taxon>Bacillariophyta</taxon>
        <taxon>Coscinodiscophyceae</taxon>
        <taxon>Thalassiosirophycidae</taxon>
        <taxon>Thalassiosirales</taxon>
        <taxon>Thalassiosiraceae</taxon>
        <taxon>Thalassiosira</taxon>
    </lineage>
</organism>
<proteinExistence type="predicted"/>
<feature type="region of interest" description="Disordered" evidence="1">
    <location>
        <begin position="131"/>
        <end position="156"/>
    </location>
</feature>
<dbReference type="OMA" id="PPWISTR"/>
<dbReference type="GO" id="GO:0051865">
    <property type="term" value="P:protein autoubiquitination"/>
    <property type="evidence" value="ECO:0000318"/>
    <property type="project" value="GO_Central"/>
</dbReference>
<sequence>MSIFLSLAWTGGGHREVCRRLRRGFEAAAASSSTVTTTTDGGPTPLVEGGGGGGGSDKSNQAWQKMMQHVQTMDCNEAYKQMCLAQDEIKRLQSLVQNGENDAVLENEGGQYPSLESRPVVQVDGTVGPSTCEAKKDGLTAKSPANPPDAKKTIQNKQTASAKGLWLEQGGKCSIEYLPNVKCYLITLIPPNESRRIPKSKDDLQLTISPIDTTQPKNNGRSFISYYEAKLQQDTELLLSVMLPHTITNSSSIPNYNISLDVDSISIRIQFESIPTFGTTLGSMDTMDHLLGMEESSFSSVTTSTEDLSHLCCRSCRNPMVASMSDGDAPVIKSVLPLPTGNWDDIADYLMCYEGQATVEFNSSTTTAIKRTALEDDAVLILHKQDLAEGGTCTLNVEGYGEQLDATNDESLNQTSSGTSSLERNSQPWKDKSARADLGMQTVACGICCSTLGFVSNHDLDTYRLYKHLLSCERSSGAVTSSNVFAKYTSGSFLAREMIRYAESEAIYTFIVGISCDSSSSSHHMGECILLRMLSWDTPMATVDDTKASKDDHTIHFQKVLKVIFEETVGNTALNSISDDPMEWSWGDIDLCCLPPSRLATEGGTHSNPNDAADNVDTMTNINRQTKASSVRIFLSRQEFSDLKEALVKESSYFTEAVKDAVVMTKLGIAVGNEKQNALLSCLPVH</sequence>
<dbReference type="Pfam" id="PF09814">
    <property type="entry name" value="HECT_2"/>
    <property type="match status" value="1"/>
</dbReference>
<dbReference type="PaxDb" id="35128-Thaps8129"/>
<dbReference type="GO" id="GO:0005829">
    <property type="term" value="C:cytosol"/>
    <property type="evidence" value="ECO:0000318"/>
    <property type="project" value="GO_Central"/>
</dbReference>
<dbReference type="GO" id="GO:0000209">
    <property type="term" value="P:protein polyubiquitination"/>
    <property type="evidence" value="ECO:0000318"/>
    <property type="project" value="GO_Central"/>
</dbReference>
<dbReference type="GO" id="GO:0005634">
    <property type="term" value="C:nucleus"/>
    <property type="evidence" value="ECO:0000318"/>
    <property type="project" value="GO_Central"/>
</dbReference>
<dbReference type="EMBL" id="CM000645">
    <property type="protein sequence ID" value="EED90486.1"/>
    <property type="molecule type" value="Genomic_DNA"/>
</dbReference>
<reference evidence="2 3" key="1">
    <citation type="journal article" date="2004" name="Science">
        <title>The genome of the diatom Thalassiosira pseudonana: ecology, evolution, and metabolism.</title>
        <authorList>
            <person name="Armbrust E.V."/>
            <person name="Berges J.A."/>
            <person name="Bowler C."/>
            <person name="Green B.R."/>
            <person name="Martinez D."/>
            <person name="Putnam N.H."/>
            <person name="Zhou S."/>
            <person name="Allen A.E."/>
            <person name="Apt K.E."/>
            <person name="Bechner M."/>
            <person name="Brzezinski M.A."/>
            <person name="Chaal B.K."/>
            <person name="Chiovitti A."/>
            <person name="Davis A.K."/>
            <person name="Demarest M.S."/>
            <person name="Detter J.C."/>
            <person name="Glavina T."/>
            <person name="Goodstein D."/>
            <person name="Hadi M.Z."/>
            <person name="Hellsten U."/>
            <person name="Hildebrand M."/>
            <person name="Jenkins B.D."/>
            <person name="Jurka J."/>
            <person name="Kapitonov V.V."/>
            <person name="Kroger N."/>
            <person name="Lau W.W."/>
            <person name="Lane T.W."/>
            <person name="Larimer F.W."/>
            <person name="Lippmeier J.C."/>
            <person name="Lucas S."/>
            <person name="Medina M."/>
            <person name="Montsant A."/>
            <person name="Obornik M."/>
            <person name="Parker M.S."/>
            <person name="Palenik B."/>
            <person name="Pazour G.J."/>
            <person name="Richardson P.M."/>
            <person name="Rynearson T.A."/>
            <person name="Saito M.A."/>
            <person name="Schwartz D.C."/>
            <person name="Thamatrakoln K."/>
            <person name="Valentin K."/>
            <person name="Vardi A."/>
            <person name="Wilkerson F.P."/>
            <person name="Rokhsar D.S."/>
        </authorList>
    </citation>
    <scope>NUCLEOTIDE SEQUENCE [LARGE SCALE GENOMIC DNA]</scope>
    <source>
        <strain evidence="2 3">CCMP1335</strain>
    </source>
</reference>
<dbReference type="GO" id="GO:0000151">
    <property type="term" value="C:ubiquitin ligase complex"/>
    <property type="evidence" value="ECO:0000318"/>
    <property type="project" value="GO_Central"/>
</dbReference>
<gene>
    <name evidence="2" type="ORF">THAPSDRAFT_8129</name>
</gene>
<evidence type="ECO:0000313" key="2">
    <source>
        <dbReference type="EMBL" id="EED90486.1"/>
    </source>
</evidence>
<dbReference type="AlphaFoldDB" id="B8C8H5"/>
<dbReference type="GO" id="GO:0043161">
    <property type="term" value="P:proteasome-mediated ubiquitin-dependent protein catabolic process"/>
    <property type="evidence" value="ECO:0000318"/>
    <property type="project" value="GO_Central"/>
</dbReference>
<dbReference type="GO" id="GO:0006513">
    <property type="term" value="P:protein monoubiquitination"/>
    <property type="evidence" value="ECO:0000318"/>
    <property type="project" value="GO_Central"/>
</dbReference>
<dbReference type="GO" id="GO:0031624">
    <property type="term" value="F:ubiquitin conjugating enzyme binding"/>
    <property type="evidence" value="ECO:0000318"/>
    <property type="project" value="GO_Central"/>
</dbReference>
<feature type="compositionally biased region" description="Polar residues" evidence="1">
    <location>
        <begin position="405"/>
        <end position="428"/>
    </location>
</feature>
<evidence type="ECO:0000256" key="1">
    <source>
        <dbReference type="SAM" id="MobiDB-lite"/>
    </source>
</evidence>
<dbReference type="InParanoid" id="B8C8H5"/>
<dbReference type="InterPro" id="IPR019193">
    <property type="entry name" value="UBQ-conj_enz_E2-bd_prot"/>
</dbReference>
<dbReference type="HOGENOM" id="CLU_401476_0_0_1"/>
<protein>
    <submittedName>
        <fullName evidence="2">Uncharacterized protein</fullName>
    </submittedName>
</protein>
<dbReference type="GO" id="GO:0030332">
    <property type="term" value="F:cyclin binding"/>
    <property type="evidence" value="ECO:0000318"/>
    <property type="project" value="GO_Central"/>
</dbReference>
<dbReference type="GeneID" id="7450963"/>